<comment type="caution">
    <text evidence="3">The sequence shown here is derived from an EMBL/GenBank/DDBJ whole genome shotgun (WGS) entry which is preliminary data.</text>
</comment>
<dbReference type="AlphaFoldDB" id="A0A069E560"/>
<sequence length="427" mass="46421">MKIAFFTNAFPMMSEAFIANSAAALVEAGHSVDLYGIGNVDATGLSVPEVEPLHLEQSTTNIRWPGKRADRWLSLPGALKDLVSRHGAGSLFQLRPDVYRRTFMDLSAIYQAAQLPAEGDYDIIHCQFAPLAEHVIKHRRAGFLSGRLVVNFRGYDISELVTAHGEHLYDHIWPEADAFIANSEYFCQRAIAIGCPEDRLSVVGSGMRLESFPFQPISEASNSDIRFLMVGRLIERKGFHIALAALARYARASGRGVLVDIVGDGPMRAELEQLARDCGLGEAVTFHGAQSHKAIADFIRKCDVFIAPSMTCAKGSQDGPVNTLKEAMAIGRPVVGTRHGGISELVIDGETGLLCKEGDVDALEQAIHRILDMQADWPRMLSTARKVVENTYALSRTTDDLIGVYNSILTPPASTPGDSTGLSKEAA</sequence>
<dbReference type="PATRIC" id="fig|1280949.3.peg.1205"/>
<dbReference type="PANTHER" id="PTHR45947">
    <property type="entry name" value="SULFOQUINOVOSYL TRANSFERASE SQD2"/>
    <property type="match status" value="1"/>
</dbReference>
<keyword evidence="3" id="KW-0808">Transferase</keyword>
<dbReference type="InterPro" id="IPR028098">
    <property type="entry name" value="Glyco_trans_4-like_N"/>
</dbReference>
<protein>
    <submittedName>
        <fullName evidence="3">Glycosyl transferase group 1</fullName>
    </submittedName>
</protein>
<dbReference type="Pfam" id="PF13439">
    <property type="entry name" value="Glyco_transf_4"/>
    <property type="match status" value="1"/>
</dbReference>
<dbReference type="InterPro" id="IPR050194">
    <property type="entry name" value="Glycosyltransferase_grp1"/>
</dbReference>
<dbReference type="InterPro" id="IPR001296">
    <property type="entry name" value="Glyco_trans_1"/>
</dbReference>
<dbReference type="STRING" id="1280949.HAD_05935"/>
<dbReference type="OrthoDB" id="9790710at2"/>
<dbReference type="eggNOG" id="COG0438">
    <property type="taxonomic scope" value="Bacteria"/>
</dbReference>
<dbReference type="Pfam" id="PF00534">
    <property type="entry name" value="Glycos_transf_1"/>
    <property type="match status" value="1"/>
</dbReference>
<evidence type="ECO:0000259" key="1">
    <source>
        <dbReference type="Pfam" id="PF00534"/>
    </source>
</evidence>
<keyword evidence="4" id="KW-1185">Reference proteome</keyword>
<proteinExistence type="predicted"/>
<evidence type="ECO:0000313" key="4">
    <source>
        <dbReference type="Proteomes" id="UP000027446"/>
    </source>
</evidence>
<evidence type="ECO:0000313" key="3">
    <source>
        <dbReference type="EMBL" id="KCZ85198.1"/>
    </source>
</evidence>
<accession>A0A069E560</accession>
<dbReference type="PANTHER" id="PTHR45947:SF14">
    <property type="entry name" value="SLL1723 PROTEIN"/>
    <property type="match status" value="1"/>
</dbReference>
<dbReference type="RefSeq" id="WP_035569968.1">
    <property type="nucleotide sequence ID" value="NZ_ARYH01000001.1"/>
</dbReference>
<reference evidence="3 4" key="1">
    <citation type="journal article" date="2014" name="Antonie Van Leeuwenhoek">
        <title>Hyphomonas beringensis sp. nov. and Hyphomonas chukchiensis sp. nov., isolated from surface seawater of the Bering Sea and Chukchi Sea.</title>
        <authorList>
            <person name="Li C."/>
            <person name="Lai Q."/>
            <person name="Li G."/>
            <person name="Dong C."/>
            <person name="Wang J."/>
            <person name="Liao Y."/>
            <person name="Shao Z."/>
        </authorList>
    </citation>
    <scope>NUCLEOTIDE SEQUENCE [LARGE SCALE GENOMIC DNA]</scope>
    <source>
        <strain evidence="3 4">MHS-3</strain>
    </source>
</reference>
<dbReference type="SUPFAM" id="SSF53756">
    <property type="entry name" value="UDP-Glycosyltransferase/glycogen phosphorylase"/>
    <property type="match status" value="1"/>
</dbReference>
<dbReference type="GO" id="GO:0016757">
    <property type="term" value="F:glycosyltransferase activity"/>
    <property type="evidence" value="ECO:0007669"/>
    <property type="project" value="InterPro"/>
</dbReference>
<dbReference type="Proteomes" id="UP000027446">
    <property type="component" value="Unassembled WGS sequence"/>
</dbReference>
<feature type="domain" description="Glycosyl transferase family 1" evidence="1">
    <location>
        <begin position="220"/>
        <end position="379"/>
    </location>
</feature>
<dbReference type="Gene3D" id="3.40.50.2000">
    <property type="entry name" value="Glycogen Phosphorylase B"/>
    <property type="match status" value="2"/>
</dbReference>
<name>A0A069E560_9PROT</name>
<dbReference type="EMBL" id="ARYH01000001">
    <property type="protein sequence ID" value="KCZ85198.1"/>
    <property type="molecule type" value="Genomic_DNA"/>
</dbReference>
<feature type="domain" description="Glycosyltransferase subfamily 4-like N-terminal" evidence="2">
    <location>
        <begin position="16"/>
        <end position="209"/>
    </location>
</feature>
<organism evidence="3 4">
    <name type="scientific">Hyphomonas adhaerens MHS-3</name>
    <dbReference type="NCBI Taxonomy" id="1280949"/>
    <lineage>
        <taxon>Bacteria</taxon>
        <taxon>Pseudomonadati</taxon>
        <taxon>Pseudomonadota</taxon>
        <taxon>Alphaproteobacteria</taxon>
        <taxon>Hyphomonadales</taxon>
        <taxon>Hyphomonadaceae</taxon>
        <taxon>Hyphomonas</taxon>
    </lineage>
</organism>
<gene>
    <name evidence="3" type="ORF">HAD_05935</name>
</gene>
<evidence type="ECO:0000259" key="2">
    <source>
        <dbReference type="Pfam" id="PF13439"/>
    </source>
</evidence>